<protein>
    <submittedName>
        <fullName evidence="6">Helix-turn-helix domain-containing protein</fullName>
    </submittedName>
</protein>
<dbReference type="GO" id="GO:0003700">
    <property type="term" value="F:DNA-binding transcription factor activity"/>
    <property type="evidence" value="ECO:0007669"/>
    <property type="project" value="InterPro"/>
</dbReference>
<evidence type="ECO:0000313" key="7">
    <source>
        <dbReference type="Proteomes" id="UP000753961"/>
    </source>
</evidence>
<dbReference type="SMART" id="SM00342">
    <property type="entry name" value="HTH_ARAC"/>
    <property type="match status" value="1"/>
</dbReference>
<evidence type="ECO:0000313" key="6">
    <source>
        <dbReference type="EMBL" id="MBY5956808.1"/>
    </source>
</evidence>
<dbReference type="PANTHER" id="PTHR43280">
    <property type="entry name" value="ARAC-FAMILY TRANSCRIPTIONAL REGULATOR"/>
    <property type="match status" value="1"/>
</dbReference>
<dbReference type="PANTHER" id="PTHR43280:SF2">
    <property type="entry name" value="HTH-TYPE TRANSCRIPTIONAL REGULATOR EXSA"/>
    <property type="match status" value="1"/>
</dbReference>
<evidence type="ECO:0000256" key="3">
    <source>
        <dbReference type="ARBA" id="ARBA00023163"/>
    </source>
</evidence>
<keyword evidence="7" id="KW-1185">Reference proteome</keyword>
<dbReference type="InterPro" id="IPR018062">
    <property type="entry name" value="HTH_AraC-typ_CS"/>
</dbReference>
<keyword evidence="1" id="KW-0805">Transcription regulation</keyword>
<evidence type="ECO:0000256" key="1">
    <source>
        <dbReference type="ARBA" id="ARBA00023015"/>
    </source>
</evidence>
<feature type="transmembrane region" description="Helical" evidence="4">
    <location>
        <begin position="25"/>
        <end position="48"/>
    </location>
</feature>
<name>A0A953HRY9_9BACT</name>
<dbReference type="SUPFAM" id="SSF46689">
    <property type="entry name" value="Homeodomain-like"/>
    <property type="match status" value="1"/>
</dbReference>
<keyword evidence="4" id="KW-0812">Transmembrane</keyword>
<comment type="caution">
    <text evidence="6">The sequence shown here is derived from an EMBL/GenBank/DDBJ whole genome shotgun (WGS) entry which is preliminary data.</text>
</comment>
<dbReference type="InterPro" id="IPR018060">
    <property type="entry name" value="HTH_AraC"/>
</dbReference>
<dbReference type="Proteomes" id="UP000753961">
    <property type="component" value="Unassembled WGS sequence"/>
</dbReference>
<dbReference type="GO" id="GO:0043565">
    <property type="term" value="F:sequence-specific DNA binding"/>
    <property type="evidence" value="ECO:0007669"/>
    <property type="project" value="InterPro"/>
</dbReference>
<evidence type="ECO:0000259" key="5">
    <source>
        <dbReference type="PROSITE" id="PS01124"/>
    </source>
</evidence>
<dbReference type="Gene3D" id="1.10.10.60">
    <property type="entry name" value="Homeodomain-like"/>
    <property type="match status" value="1"/>
</dbReference>
<dbReference type="PROSITE" id="PS01124">
    <property type="entry name" value="HTH_ARAC_FAMILY_2"/>
    <property type="match status" value="1"/>
</dbReference>
<feature type="transmembrane region" description="Helical" evidence="4">
    <location>
        <begin position="193"/>
        <end position="212"/>
    </location>
</feature>
<gene>
    <name evidence="6" type="ORF">KUV50_01585</name>
</gene>
<feature type="domain" description="HTH araC/xylS-type" evidence="5">
    <location>
        <begin position="254"/>
        <end position="360"/>
    </location>
</feature>
<organism evidence="6 7">
    <name type="scientific">Membranihabitans marinus</name>
    <dbReference type="NCBI Taxonomy" id="1227546"/>
    <lineage>
        <taxon>Bacteria</taxon>
        <taxon>Pseudomonadati</taxon>
        <taxon>Bacteroidota</taxon>
        <taxon>Saprospiria</taxon>
        <taxon>Saprospirales</taxon>
        <taxon>Saprospiraceae</taxon>
        <taxon>Membranihabitans</taxon>
    </lineage>
</organism>
<dbReference type="EMBL" id="JAHVHU010000002">
    <property type="protein sequence ID" value="MBY5956808.1"/>
    <property type="molecule type" value="Genomic_DNA"/>
</dbReference>
<dbReference type="PROSITE" id="PS00041">
    <property type="entry name" value="HTH_ARAC_FAMILY_1"/>
    <property type="match status" value="1"/>
</dbReference>
<reference evidence="6" key="1">
    <citation type="submission" date="2021-06" db="EMBL/GenBank/DDBJ databases">
        <title>44 bacteria genomes isolated from Dapeng, Shenzhen.</title>
        <authorList>
            <person name="Zheng W."/>
            <person name="Yu S."/>
            <person name="Huang Y."/>
        </authorList>
    </citation>
    <scope>NUCLEOTIDE SEQUENCE</scope>
    <source>
        <strain evidence="6">DP5N28-2</strain>
    </source>
</reference>
<dbReference type="Pfam" id="PF12833">
    <property type="entry name" value="HTH_18"/>
    <property type="match status" value="1"/>
</dbReference>
<feature type="transmembrane region" description="Helical" evidence="4">
    <location>
        <begin position="117"/>
        <end position="140"/>
    </location>
</feature>
<keyword evidence="2" id="KW-0238">DNA-binding</keyword>
<dbReference type="RefSeq" id="WP_222578328.1">
    <property type="nucleotide sequence ID" value="NZ_JAHVHU010000002.1"/>
</dbReference>
<feature type="transmembrane region" description="Helical" evidence="4">
    <location>
        <begin position="84"/>
        <end position="105"/>
    </location>
</feature>
<feature type="transmembrane region" description="Helical" evidence="4">
    <location>
        <begin position="54"/>
        <end position="72"/>
    </location>
</feature>
<evidence type="ECO:0000256" key="2">
    <source>
        <dbReference type="ARBA" id="ARBA00023125"/>
    </source>
</evidence>
<sequence>MDHHFINSQVLGAENETHPLESKGVALVFPQMLLITILLLFSVLHLSMWIVDLSLVYVQVVLVLGPLLRFSYTNHRNDAPVIKVVWWQALPYFILAVVSFVGWHLDFFYDFDHFSQRSLSISCYVLTFSLIMAYTIWVLFRAQSIDFSSRSSEVNVILIVTMVFVVLTPIVFLKLSEVFFVGLNDSYSIGNTIYIVVILVALKLVWVLFDFLRVSVPQNKEQTMPYSLSVHKTPVDLTISAPTPDNENPQSETVQLAAEVEAALMNSNWIVNPTISLDSMEAKTGIAKSRLSHLFNTYYKKGFYQMIGEYRIRYAMTILDENKNISFEALSDMCGFNSKTTFYKYFKAVNECTPNQYLRSLNKEENSSENNVR</sequence>
<dbReference type="AlphaFoldDB" id="A0A953HRY9"/>
<accession>A0A953HRY9</accession>
<feature type="transmembrane region" description="Helical" evidence="4">
    <location>
        <begin position="152"/>
        <end position="173"/>
    </location>
</feature>
<proteinExistence type="predicted"/>
<keyword evidence="4" id="KW-0472">Membrane</keyword>
<keyword evidence="3" id="KW-0804">Transcription</keyword>
<keyword evidence="4" id="KW-1133">Transmembrane helix</keyword>
<evidence type="ECO:0000256" key="4">
    <source>
        <dbReference type="SAM" id="Phobius"/>
    </source>
</evidence>
<dbReference type="InterPro" id="IPR009057">
    <property type="entry name" value="Homeodomain-like_sf"/>
</dbReference>